<protein>
    <submittedName>
        <fullName evidence="2">Uncharacterized protein</fullName>
    </submittedName>
</protein>
<dbReference type="PANTHER" id="PTHR16219">
    <property type="entry name" value="AUGMIN SUBUNIT 4 FAMILY MEMBER"/>
    <property type="match status" value="1"/>
</dbReference>
<sequence>MALNPEEEKYYSSRILFDELQAFLLLPPDLDATPDDKQALVLARMLFAVGEAQQYLTLQPVSTTEPPLLGLNPGFVRTAWGLRDPGQVEELKARIRTSLLPDIERRIKDKCRLVCGVVCPMEGDTSLPMARFDQLPVEILKMQSASSQLAKELVGLQEAHDIRVQETGAIVEAMTSVLLQTLHAKDQTAFVTTKVASLEAYIAAMQQKTLLLTKQILAETYSQRKLDALRVIRQRLVARLNAAEAAQKEAQARLQQYELLGPAFAATADEYGRVRSKIAEKETWIASLDSSC</sequence>
<evidence type="ECO:0000313" key="2">
    <source>
        <dbReference type="EMBL" id="OQR85786.1"/>
    </source>
</evidence>
<keyword evidence="3" id="KW-1185">Reference proteome</keyword>
<name>A0A1V9YJD3_ACHHY</name>
<dbReference type="EMBL" id="JNBR01001588">
    <property type="protein sequence ID" value="OQR85786.1"/>
    <property type="molecule type" value="Genomic_DNA"/>
</dbReference>
<gene>
    <name evidence="2" type="ORF">ACHHYP_11362</name>
</gene>
<dbReference type="GO" id="GO:0051011">
    <property type="term" value="F:microtubule minus-end binding"/>
    <property type="evidence" value="ECO:0007669"/>
    <property type="project" value="TreeGrafter"/>
</dbReference>
<evidence type="ECO:0000256" key="1">
    <source>
        <dbReference type="SAM" id="Coils"/>
    </source>
</evidence>
<reference evidence="2 3" key="1">
    <citation type="journal article" date="2014" name="Genome Biol. Evol.">
        <title>The secreted proteins of Achlya hypogyna and Thraustotheca clavata identify the ancestral oomycete secretome and reveal gene acquisitions by horizontal gene transfer.</title>
        <authorList>
            <person name="Misner I."/>
            <person name="Blouin N."/>
            <person name="Leonard G."/>
            <person name="Richards T.A."/>
            <person name="Lane C.E."/>
        </authorList>
    </citation>
    <scope>NUCLEOTIDE SEQUENCE [LARGE SCALE GENOMIC DNA]</scope>
    <source>
        <strain evidence="2 3">ATCC 48635</strain>
    </source>
</reference>
<comment type="caution">
    <text evidence="2">The sequence shown here is derived from an EMBL/GenBank/DDBJ whole genome shotgun (WGS) entry which is preliminary data.</text>
</comment>
<organism evidence="2 3">
    <name type="scientific">Achlya hypogyna</name>
    <name type="common">Oomycete</name>
    <name type="synonym">Protoachlya hypogyna</name>
    <dbReference type="NCBI Taxonomy" id="1202772"/>
    <lineage>
        <taxon>Eukaryota</taxon>
        <taxon>Sar</taxon>
        <taxon>Stramenopiles</taxon>
        <taxon>Oomycota</taxon>
        <taxon>Saprolegniomycetes</taxon>
        <taxon>Saprolegniales</taxon>
        <taxon>Achlyaceae</taxon>
        <taxon>Achlya</taxon>
    </lineage>
</organism>
<accession>A0A1V9YJD3</accession>
<dbReference type="AlphaFoldDB" id="A0A1V9YJD3"/>
<dbReference type="PANTHER" id="PTHR16219:SF1">
    <property type="entry name" value="HAUS AUGMIN-LIKE COMPLEX SUBUNIT 4"/>
    <property type="match status" value="1"/>
</dbReference>
<dbReference type="GO" id="GO:0051225">
    <property type="term" value="P:spindle assembly"/>
    <property type="evidence" value="ECO:0007669"/>
    <property type="project" value="InterPro"/>
</dbReference>
<dbReference type="STRING" id="1202772.A0A1V9YJD3"/>
<dbReference type="GO" id="GO:0070652">
    <property type="term" value="C:HAUS complex"/>
    <property type="evidence" value="ECO:0007669"/>
    <property type="project" value="InterPro"/>
</dbReference>
<dbReference type="OrthoDB" id="661220at2759"/>
<dbReference type="Proteomes" id="UP000243579">
    <property type="component" value="Unassembled WGS sequence"/>
</dbReference>
<dbReference type="InterPro" id="IPR029327">
    <property type="entry name" value="HAUS4"/>
</dbReference>
<keyword evidence="1" id="KW-0175">Coiled coil</keyword>
<feature type="coiled-coil region" evidence="1">
    <location>
        <begin position="226"/>
        <end position="260"/>
    </location>
</feature>
<evidence type="ECO:0000313" key="3">
    <source>
        <dbReference type="Proteomes" id="UP000243579"/>
    </source>
</evidence>
<dbReference type="Pfam" id="PF14735">
    <property type="entry name" value="HAUS4"/>
    <property type="match status" value="1"/>
</dbReference>
<proteinExistence type="predicted"/>